<dbReference type="AlphaFoldDB" id="A0A6A5W4B2"/>
<protein>
    <submittedName>
        <fullName evidence="2">Uncharacterized protein</fullName>
    </submittedName>
</protein>
<dbReference type="EMBL" id="ML977622">
    <property type="protein sequence ID" value="KAF1996712.1"/>
    <property type="molecule type" value="Genomic_DNA"/>
</dbReference>
<feature type="compositionally biased region" description="Polar residues" evidence="1">
    <location>
        <begin position="177"/>
        <end position="191"/>
    </location>
</feature>
<keyword evidence="3" id="KW-1185">Reference proteome</keyword>
<reference evidence="2" key="1">
    <citation type="journal article" date="2020" name="Stud. Mycol.">
        <title>101 Dothideomycetes genomes: a test case for predicting lifestyles and emergence of pathogens.</title>
        <authorList>
            <person name="Haridas S."/>
            <person name="Albert R."/>
            <person name="Binder M."/>
            <person name="Bloem J."/>
            <person name="Labutti K."/>
            <person name="Salamov A."/>
            <person name="Andreopoulos B."/>
            <person name="Baker S."/>
            <person name="Barry K."/>
            <person name="Bills G."/>
            <person name="Bluhm B."/>
            <person name="Cannon C."/>
            <person name="Castanera R."/>
            <person name="Culley D."/>
            <person name="Daum C."/>
            <person name="Ezra D."/>
            <person name="Gonzalez J."/>
            <person name="Henrissat B."/>
            <person name="Kuo A."/>
            <person name="Liang C."/>
            <person name="Lipzen A."/>
            <person name="Lutzoni F."/>
            <person name="Magnuson J."/>
            <person name="Mondo S."/>
            <person name="Nolan M."/>
            <person name="Ohm R."/>
            <person name="Pangilinan J."/>
            <person name="Park H.-J."/>
            <person name="Ramirez L."/>
            <person name="Alfaro M."/>
            <person name="Sun H."/>
            <person name="Tritt A."/>
            <person name="Yoshinaga Y."/>
            <person name="Zwiers L.-H."/>
            <person name="Turgeon B."/>
            <person name="Goodwin S."/>
            <person name="Spatafora J."/>
            <person name="Crous P."/>
            <person name="Grigoriev I."/>
        </authorList>
    </citation>
    <scope>NUCLEOTIDE SEQUENCE</scope>
    <source>
        <strain evidence="2">CBS 123094</strain>
    </source>
</reference>
<gene>
    <name evidence="2" type="ORF">P154DRAFT_579645</name>
</gene>
<feature type="compositionally biased region" description="Polar residues" evidence="1">
    <location>
        <begin position="258"/>
        <end position="269"/>
    </location>
</feature>
<sequence length="279" mass="29734">MFASWPDGPGNQPIAWRTWPIEAEFAFFLFTSPCERAAGKEVAEAQRRSLRILAGALEDKGGAPCDDLCKRAPAADRAIIAMLCHRLTHAEGWRARKSVGAGGSGALGLLVWGWGWWRGWKGTAAWPSSDIPSTTLGPSGGRRGASRGGRHLAAAIQEVQREECKGISAQRAVAQSAAGTLQRSSRRQSGTKLAAEDTAMTPPRRWSKRTPTPSNLGIGLWRIGLNITSCVASTRDGGRSSAAPRRRAARRALARPRTSSGAAIAQSQAHPHLARASSC</sequence>
<evidence type="ECO:0000256" key="1">
    <source>
        <dbReference type="SAM" id="MobiDB-lite"/>
    </source>
</evidence>
<dbReference type="Proteomes" id="UP000799779">
    <property type="component" value="Unassembled WGS sequence"/>
</dbReference>
<evidence type="ECO:0000313" key="3">
    <source>
        <dbReference type="Proteomes" id="UP000799779"/>
    </source>
</evidence>
<feature type="region of interest" description="Disordered" evidence="1">
    <location>
        <begin position="177"/>
        <end position="213"/>
    </location>
</feature>
<evidence type="ECO:0000313" key="2">
    <source>
        <dbReference type="EMBL" id="KAF1996712.1"/>
    </source>
</evidence>
<feature type="region of interest" description="Disordered" evidence="1">
    <location>
        <begin position="128"/>
        <end position="151"/>
    </location>
</feature>
<organism evidence="2 3">
    <name type="scientific">Amniculicola lignicola CBS 123094</name>
    <dbReference type="NCBI Taxonomy" id="1392246"/>
    <lineage>
        <taxon>Eukaryota</taxon>
        <taxon>Fungi</taxon>
        <taxon>Dikarya</taxon>
        <taxon>Ascomycota</taxon>
        <taxon>Pezizomycotina</taxon>
        <taxon>Dothideomycetes</taxon>
        <taxon>Pleosporomycetidae</taxon>
        <taxon>Pleosporales</taxon>
        <taxon>Amniculicolaceae</taxon>
        <taxon>Amniculicola</taxon>
    </lineage>
</organism>
<name>A0A6A5W4B2_9PLEO</name>
<feature type="region of interest" description="Disordered" evidence="1">
    <location>
        <begin position="252"/>
        <end position="279"/>
    </location>
</feature>
<proteinExistence type="predicted"/>
<accession>A0A6A5W4B2</accession>